<dbReference type="AlphaFoldDB" id="A0A3P7NSJ4"/>
<dbReference type="Pfam" id="PF26215">
    <property type="entry name" value="HTH_animal"/>
    <property type="match status" value="1"/>
</dbReference>
<accession>A0A3P7NSJ4</accession>
<dbReference type="PANTHER" id="PTHR21301:SF11">
    <property type="entry name" value="GIY-YIG DOMAIN-CONTAINING PROTEIN"/>
    <property type="match status" value="1"/>
</dbReference>
<evidence type="ECO:0000256" key="1">
    <source>
        <dbReference type="SAM" id="MobiDB-lite"/>
    </source>
</evidence>
<feature type="compositionally biased region" description="Polar residues" evidence="1">
    <location>
        <begin position="138"/>
        <end position="147"/>
    </location>
</feature>
<evidence type="ECO:0000259" key="2">
    <source>
        <dbReference type="Pfam" id="PF26215"/>
    </source>
</evidence>
<evidence type="ECO:0000313" key="3">
    <source>
        <dbReference type="EMBL" id="VDN11989.1"/>
    </source>
</evidence>
<dbReference type="InterPro" id="IPR058912">
    <property type="entry name" value="HTH_animal"/>
</dbReference>
<gene>
    <name evidence="3" type="ORF">DILT_LOCUS7820</name>
</gene>
<dbReference type="EMBL" id="UYRU01052713">
    <property type="protein sequence ID" value="VDN11989.1"/>
    <property type="molecule type" value="Genomic_DNA"/>
</dbReference>
<keyword evidence="4" id="KW-1185">Reference proteome</keyword>
<dbReference type="OrthoDB" id="6143221at2759"/>
<dbReference type="Proteomes" id="UP000281553">
    <property type="component" value="Unassembled WGS sequence"/>
</dbReference>
<reference evidence="3 4" key="1">
    <citation type="submission" date="2018-11" db="EMBL/GenBank/DDBJ databases">
        <authorList>
            <consortium name="Pathogen Informatics"/>
        </authorList>
    </citation>
    <scope>NUCLEOTIDE SEQUENCE [LARGE SCALE GENOMIC DNA]</scope>
</reference>
<organism evidence="3 4">
    <name type="scientific">Dibothriocephalus latus</name>
    <name type="common">Fish tapeworm</name>
    <name type="synonym">Diphyllobothrium latum</name>
    <dbReference type="NCBI Taxonomy" id="60516"/>
    <lineage>
        <taxon>Eukaryota</taxon>
        <taxon>Metazoa</taxon>
        <taxon>Spiralia</taxon>
        <taxon>Lophotrochozoa</taxon>
        <taxon>Platyhelminthes</taxon>
        <taxon>Cestoda</taxon>
        <taxon>Eucestoda</taxon>
        <taxon>Diphyllobothriidea</taxon>
        <taxon>Diphyllobothriidae</taxon>
        <taxon>Dibothriocephalus</taxon>
    </lineage>
</organism>
<sequence>METENDNQLPFLDVLMHRKPSGNLRTTVYKKATNTRQILSYHSKHPARHQCSCVRALYKRAETHYNELHDRKSEMQYLQRLFMVKSYSLNFTERGKQSPPNPSPATDQPKLWRALTYIDGVSEAVSRLLKPLGIGIAHQQNQNTTSGHETKGPSAPG</sequence>
<dbReference type="PANTHER" id="PTHR21301">
    <property type="entry name" value="REVERSE TRANSCRIPTASE"/>
    <property type="match status" value="1"/>
</dbReference>
<proteinExistence type="predicted"/>
<protein>
    <recommendedName>
        <fullName evidence="2">Helix-turn-helix domain-containing protein</fullName>
    </recommendedName>
</protein>
<feature type="domain" description="Helix-turn-helix" evidence="2">
    <location>
        <begin position="37"/>
        <end position="94"/>
    </location>
</feature>
<evidence type="ECO:0000313" key="4">
    <source>
        <dbReference type="Proteomes" id="UP000281553"/>
    </source>
</evidence>
<name>A0A3P7NSJ4_DIBLA</name>
<feature type="region of interest" description="Disordered" evidence="1">
    <location>
        <begin position="137"/>
        <end position="157"/>
    </location>
</feature>